<name>A0ABV4GD07_9BRAD</name>
<reference evidence="1 2" key="1">
    <citation type="submission" date="2024-07" db="EMBL/GenBank/DDBJ databases">
        <title>Genomic Encyclopedia of Type Strains, Phase V (KMG-V): Genome sequencing to study the core and pangenomes of soil and plant-associated prokaryotes.</title>
        <authorList>
            <person name="Whitman W."/>
        </authorList>
    </citation>
    <scope>NUCLEOTIDE SEQUENCE [LARGE SCALE GENOMIC DNA]</scope>
    <source>
        <strain evidence="1 2">USDA 222</strain>
    </source>
</reference>
<accession>A0ABV4GD07</accession>
<evidence type="ECO:0000313" key="2">
    <source>
        <dbReference type="Proteomes" id="UP001565474"/>
    </source>
</evidence>
<sequence>MNTFADERTEDVFHGRHRTDVPESVARRAAKQIDILLAAARLEDCRIAGRGRIAKRRNTAPPTFCCNTEGQWWITFQWQLEKAVNIALEDTG</sequence>
<comment type="caution">
    <text evidence="1">The sequence shown here is derived from an EMBL/GenBank/DDBJ whole genome shotgun (WGS) entry which is preliminary data.</text>
</comment>
<keyword evidence="2" id="KW-1185">Reference proteome</keyword>
<protein>
    <submittedName>
        <fullName evidence="1">Plasmid maintenance system killer protein</fullName>
    </submittedName>
</protein>
<organism evidence="1 2">
    <name type="scientific">Bradyrhizobium yuanmingense</name>
    <dbReference type="NCBI Taxonomy" id="108015"/>
    <lineage>
        <taxon>Bacteria</taxon>
        <taxon>Pseudomonadati</taxon>
        <taxon>Pseudomonadota</taxon>
        <taxon>Alphaproteobacteria</taxon>
        <taxon>Hyphomicrobiales</taxon>
        <taxon>Nitrobacteraceae</taxon>
        <taxon>Bradyrhizobium</taxon>
    </lineage>
</organism>
<dbReference type="Proteomes" id="UP001565474">
    <property type="component" value="Unassembled WGS sequence"/>
</dbReference>
<proteinExistence type="predicted"/>
<gene>
    <name evidence="1" type="ORF">ABH992_002211</name>
</gene>
<evidence type="ECO:0000313" key="1">
    <source>
        <dbReference type="EMBL" id="MEY9469812.1"/>
    </source>
</evidence>
<dbReference type="InterPro" id="IPR035093">
    <property type="entry name" value="RelE/ParE_toxin_dom_sf"/>
</dbReference>
<dbReference type="RefSeq" id="WP_036035662.1">
    <property type="nucleotide sequence ID" value="NZ_JBGBYD010000002.1"/>
</dbReference>
<dbReference type="EMBL" id="JBGBZN010000002">
    <property type="protein sequence ID" value="MEY9469812.1"/>
    <property type="molecule type" value="Genomic_DNA"/>
</dbReference>
<dbReference type="Gene3D" id="3.30.2310.20">
    <property type="entry name" value="RelE-like"/>
    <property type="match status" value="1"/>
</dbReference>